<dbReference type="Pfam" id="PF00953">
    <property type="entry name" value="Glycos_transf_4"/>
    <property type="match status" value="1"/>
</dbReference>
<dbReference type="CDD" id="cd06853">
    <property type="entry name" value="GT_WecA_like"/>
    <property type="match status" value="1"/>
</dbReference>
<name>A0A6C7E3W0_ILUCY</name>
<dbReference type="InterPro" id="IPR000715">
    <property type="entry name" value="Glycosyl_transferase_4"/>
</dbReference>
<feature type="transmembrane region" description="Helical" evidence="9">
    <location>
        <begin position="51"/>
        <end position="71"/>
    </location>
</feature>
<keyword evidence="11" id="KW-1185">Reference proteome</keyword>
<keyword evidence="7" id="KW-0460">Magnesium</keyword>
<feature type="transmembrane region" description="Helical" evidence="9">
    <location>
        <begin position="170"/>
        <end position="187"/>
    </location>
</feature>
<dbReference type="Proteomes" id="UP000011863">
    <property type="component" value="Chromosome"/>
</dbReference>
<sequence>MPDVGSYLIIGIIAAVVTFVATPLVTKLANRLGWVAMPNARSVHTEPLPDVGGLAMFIGFAVALGVAWAISDFSLLFESNSEPLGVLIAAAIVFGVGLVDDVREVSAPAKIFFTVMAGLALVWFGVVMFYFRVPYLDAVILSDDLKPLITVLWLVGMTQAINLIDGLDGLAAGVVAIGAGAFFLYSQELTDRGFIGGGNIGPLFAIIAVGVCLGFLPHNFNPARIIMGDGGALLLGLLLAVSTSVVGGRADPFQTQFVGTTYFFLAPIAIPLLILGVPIFDTMFAILRRATSRKSLASADKGHLHHRLINLGHGHRRSVLILWSWTALLSGFVLYPTLTDQNPTYLPFGVAALGIALFTMLHPSVIQQRRDNNTPPHGIELETPPDDPDQPTLFDDADTGLTTGVDDH</sequence>
<feature type="binding site" evidence="7">
    <location>
        <position position="229"/>
    </location>
    <ligand>
        <name>Mg(2+)</name>
        <dbReference type="ChEBI" id="CHEBI:18420"/>
    </ligand>
</feature>
<feature type="region of interest" description="Disordered" evidence="8">
    <location>
        <begin position="369"/>
        <end position="408"/>
    </location>
</feature>
<keyword evidence="2" id="KW-1003">Cell membrane</keyword>
<evidence type="ECO:0000256" key="8">
    <source>
        <dbReference type="SAM" id="MobiDB-lite"/>
    </source>
</evidence>
<dbReference type="EC" id="2.7.8.-" evidence="10"/>
<proteinExistence type="predicted"/>
<evidence type="ECO:0000256" key="3">
    <source>
        <dbReference type="ARBA" id="ARBA00022679"/>
    </source>
</evidence>
<dbReference type="OrthoDB" id="9783652at2"/>
<evidence type="ECO:0000256" key="5">
    <source>
        <dbReference type="ARBA" id="ARBA00022989"/>
    </source>
</evidence>
<dbReference type="GO" id="GO:0071555">
    <property type="term" value="P:cell wall organization"/>
    <property type="evidence" value="ECO:0007669"/>
    <property type="project" value="TreeGrafter"/>
</dbReference>
<dbReference type="GO" id="GO:0005886">
    <property type="term" value="C:plasma membrane"/>
    <property type="evidence" value="ECO:0007669"/>
    <property type="project" value="UniProtKB-SubCell"/>
</dbReference>
<dbReference type="AlphaFoldDB" id="A0A6C7E3W0"/>
<reference evidence="10 11" key="1">
    <citation type="journal article" date="2013" name="Int. J. Syst. Evol. Microbiol.">
        <title>Ilumatobacter nonamiense sp. nov. and Ilumatobacter coccineum sp. nov., isolated from seashore sand.</title>
        <authorList>
            <person name="Matsumoto A."/>
            <person name="Kasai H."/>
            <person name="Matsuo Y."/>
            <person name="Shizuri Y."/>
            <person name="Ichikawa N."/>
            <person name="Fujita N."/>
            <person name="Omura S."/>
            <person name="Takahashi Y."/>
        </authorList>
    </citation>
    <scope>NUCLEOTIDE SEQUENCE [LARGE SCALE GENOMIC DNA]</scope>
    <source>
        <strain evidence="11">NBRC 103263 / KCTC 29153 / YM16-304</strain>
    </source>
</reference>
<evidence type="ECO:0000313" key="11">
    <source>
        <dbReference type="Proteomes" id="UP000011863"/>
    </source>
</evidence>
<evidence type="ECO:0000256" key="7">
    <source>
        <dbReference type="PIRSR" id="PIRSR600715-1"/>
    </source>
</evidence>
<keyword evidence="5 9" id="KW-1133">Transmembrane helix</keyword>
<evidence type="ECO:0000256" key="4">
    <source>
        <dbReference type="ARBA" id="ARBA00022692"/>
    </source>
</evidence>
<dbReference type="RefSeq" id="WP_015440617.1">
    <property type="nucleotide sequence ID" value="NC_020520.1"/>
</dbReference>
<dbReference type="GO" id="GO:0009103">
    <property type="term" value="P:lipopolysaccharide biosynthetic process"/>
    <property type="evidence" value="ECO:0007669"/>
    <property type="project" value="TreeGrafter"/>
</dbReference>
<feature type="transmembrane region" description="Helical" evidence="9">
    <location>
        <begin position="111"/>
        <end position="133"/>
    </location>
</feature>
<feature type="transmembrane region" description="Helical" evidence="9">
    <location>
        <begin position="83"/>
        <end position="99"/>
    </location>
</feature>
<feature type="transmembrane region" description="Helical" evidence="9">
    <location>
        <begin position="344"/>
        <end position="361"/>
    </location>
</feature>
<evidence type="ECO:0000256" key="9">
    <source>
        <dbReference type="SAM" id="Phobius"/>
    </source>
</evidence>
<keyword evidence="3 10" id="KW-0808">Transferase</keyword>
<feature type="transmembrane region" description="Helical" evidence="9">
    <location>
        <begin position="6"/>
        <end position="30"/>
    </location>
</feature>
<feature type="transmembrane region" description="Helical" evidence="9">
    <location>
        <begin position="262"/>
        <end position="287"/>
    </location>
</feature>
<evidence type="ECO:0000256" key="6">
    <source>
        <dbReference type="ARBA" id="ARBA00023136"/>
    </source>
</evidence>
<dbReference type="EMBL" id="AP012057">
    <property type="protein sequence ID" value="BAN01370.1"/>
    <property type="molecule type" value="Genomic_DNA"/>
</dbReference>
<gene>
    <name evidence="10" type="primary">wecA</name>
    <name evidence="10" type="synonym">rfe</name>
    <name evidence="10" type="ORF">YM304_10560</name>
</gene>
<accession>A0A6C7E3W0</accession>
<dbReference type="PANTHER" id="PTHR22926">
    <property type="entry name" value="PHOSPHO-N-ACETYLMURAMOYL-PENTAPEPTIDE-TRANSFERASE"/>
    <property type="match status" value="1"/>
</dbReference>
<evidence type="ECO:0000313" key="10">
    <source>
        <dbReference type="EMBL" id="BAN01370.1"/>
    </source>
</evidence>
<protein>
    <submittedName>
        <fullName evidence="10">UDP-N-acetylglucosamine--undecaprenyl-phosphate N-acetylglucosamine-1-phosphate transferase</fullName>
        <ecNumber evidence="10">2.7.8.-</ecNumber>
    </submittedName>
</protein>
<keyword evidence="6 9" id="KW-0472">Membrane</keyword>
<keyword evidence="4 9" id="KW-0812">Transmembrane</keyword>
<feature type="transmembrane region" description="Helical" evidence="9">
    <location>
        <begin position="232"/>
        <end position="250"/>
    </location>
</feature>
<comment type="cofactor">
    <cofactor evidence="7">
        <name>Mg(2+)</name>
        <dbReference type="ChEBI" id="CHEBI:18420"/>
    </cofactor>
</comment>
<feature type="transmembrane region" description="Helical" evidence="9">
    <location>
        <begin position="199"/>
        <end position="220"/>
    </location>
</feature>
<dbReference type="GO" id="GO:0046872">
    <property type="term" value="F:metal ion binding"/>
    <property type="evidence" value="ECO:0007669"/>
    <property type="project" value="UniProtKB-KW"/>
</dbReference>
<dbReference type="PANTHER" id="PTHR22926:SF3">
    <property type="entry name" value="UNDECAPRENYL-PHOSPHATE ALPHA-N-ACETYLGLUCOSAMINYL 1-PHOSPHATE TRANSFERASE"/>
    <property type="match status" value="1"/>
</dbReference>
<organism evidence="10 11">
    <name type="scientific">Ilumatobacter coccineus (strain NBRC 103263 / KCTC 29153 / YM16-304)</name>
    <dbReference type="NCBI Taxonomy" id="1313172"/>
    <lineage>
        <taxon>Bacteria</taxon>
        <taxon>Bacillati</taxon>
        <taxon>Actinomycetota</taxon>
        <taxon>Acidimicrobiia</taxon>
        <taxon>Acidimicrobiales</taxon>
        <taxon>Ilumatobacteraceae</taxon>
        <taxon>Ilumatobacter</taxon>
    </lineage>
</organism>
<evidence type="ECO:0000256" key="1">
    <source>
        <dbReference type="ARBA" id="ARBA00004651"/>
    </source>
</evidence>
<dbReference type="GO" id="GO:0016780">
    <property type="term" value="F:phosphotransferase activity, for other substituted phosphate groups"/>
    <property type="evidence" value="ECO:0007669"/>
    <property type="project" value="InterPro"/>
</dbReference>
<evidence type="ECO:0000256" key="2">
    <source>
        <dbReference type="ARBA" id="ARBA00022475"/>
    </source>
</evidence>
<keyword evidence="7" id="KW-0479">Metal-binding</keyword>
<feature type="transmembrane region" description="Helical" evidence="9">
    <location>
        <begin position="319"/>
        <end position="338"/>
    </location>
</feature>
<comment type="subcellular location">
    <subcellularLocation>
        <location evidence="1">Cell membrane</location>
        <topology evidence="1">Multi-pass membrane protein</topology>
    </subcellularLocation>
</comment>
<dbReference type="GO" id="GO:0044038">
    <property type="term" value="P:cell wall macromolecule biosynthetic process"/>
    <property type="evidence" value="ECO:0007669"/>
    <property type="project" value="TreeGrafter"/>
</dbReference>
<dbReference type="KEGG" id="aym:YM304_10560"/>
<feature type="binding site" evidence="7">
    <location>
        <position position="162"/>
    </location>
    <ligand>
        <name>Mg(2+)</name>
        <dbReference type="ChEBI" id="CHEBI:18420"/>
    </ligand>
</feature>